<feature type="signal peptide" evidence="1">
    <location>
        <begin position="1"/>
        <end position="22"/>
    </location>
</feature>
<dbReference type="Proteomes" id="UP000438448">
    <property type="component" value="Unassembled WGS sequence"/>
</dbReference>
<name>A0A7K0CY24_9NOCA</name>
<dbReference type="PROSITE" id="PS51257">
    <property type="entry name" value="PROKAR_LIPOPROTEIN"/>
    <property type="match status" value="1"/>
</dbReference>
<feature type="chain" id="PRO_5038539416" description="DUF3558 domain-containing protein" evidence="1">
    <location>
        <begin position="23"/>
        <end position="190"/>
    </location>
</feature>
<protein>
    <recommendedName>
        <fullName evidence="4">DUF3558 domain-containing protein</fullName>
    </recommendedName>
</protein>
<dbReference type="Pfam" id="PF12079">
    <property type="entry name" value="DUF3558"/>
    <property type="match status" value="1"/>
</dbReference>
<keyword evidence="3" id="KW-1185">Reference proteome</keyword>
<comment type="caution">
    <text evidence="2">The sequence shown here is derived from an EMBL/GenBank/DDBJ whole genome shotgun (WGS) entry which is preliminary data.</text>
</comment>
<dbReference type="EMBL" id="WEGK01000002">
    <property type="protein sequence ID" value="MQY18343.1"/>
    <property type="molecule type" value="Genomic_DNA"/>
</dbReference>
<evidence type="ECO:0000313" key="3">
    <source>
        <dbReference type="Proteomes" id="UP000438448"/>
    </source>
</evidence>
<dbReference type="RefSeq" id="WP_153408467.1">
    <property type="nucleotide sequence ID" value="NZ_WEGK01000002.1"/>
</dbReference>
<dbReference type="InterPro" id="IPR024520">
    <property type="entry name" value="DUF3558"/>
</dbReference>
<evidence type="ECO:0008006" key="4">
    <source>
        <dbReference type="Google" id="ProtNLM"/>
    </source>
</evidence>
<gene>
    <name evidence="2" type="ORF">NRB20_14190</name>
</gene>
<evidence type="ECO:0000313" key="2">
    <source>
        <dbReference type="EMBL" id="MQY18343.1"/>
    </source>
</evidence>
<proteinExistence type="predicted"/>
<dbReference type="OrthoDB" id="4547789at2"/>
<evidence type="ECO:0000256" key="1">
    <source>
        <dbReference type="SAM" id="SignalP"/>
    </source>
</evidence>
<sequence>MSQTRKTFGVVALLAAAGLALAGCGKSTTASPTTDVATSASAVASATDPAQPKWDPCTVPDSAVSTLGLDTTSKSDKVSGTTFDGWKVCGWKSSDKTYDFTIFTSHHTLDEYRQRSDYQGFAPTTVGDHQALQYQHAGALNALGCSISVQIPDGTVDFDVLNRYGTPGLGDPCTIVRRLADGLAQYIPSA</sequence>
<accession>A0A7K0CY24</accession>
<dbReference type="AlphaFoldDB" id="A0A7K0CY24"/>
<keyword evidence="1" id="KW-0732">Signal</keyword>
<reference evidence="2 3" key="1">
    <citation type="submission" date="2019-10" db="EMBL/GenBank/DDBJ databases">
        <title>Nocardia macrotermitis sp. nov. and Nocardia aurantia sp. nov., isolated from the gut of fungus growing-termite Macrotermes natalensis.</title>
        <authorList>
            <person name="Benndorf R."/>
            <person name="Schwitalla J."/>
            <person name="Martin K."/>
            <person name="De Beer W."/>
            <person name="Kaster A.-K."/>
            <person name="Vollmers J."/>
            <person name="Poulsen M."/>
            <person name="Beemelmanns C."/>
        </authorList>
    </citation>
    <scope>NUCLEOTIDE SEQUENCE [LARGE SCALE GENOMIC DNA]</scope>
    <source>
        <strain evidence="2 3">RB20</strain>
    </source>
</reference>
<organism evidence="2 3">
    <name type="scientific">Nocardia macrotermitis</name>
    <dbReference type="NCBI Taxonomy" id="2585198"/>
    <lineage>
        <taxon>Bacteria</taxon>
        <taxon>Bacillati</taxon>
        <taxon>Actinomycetota</taxon>
        <taxon>Actinomycetes</taxon>
        <taxon>Mycobacteriales</taxon>
        <taxon>Nocardiaceae</taxon>
        <taxon>Nocardia</taxon>
    </lineage>
</organism>